<dbReference type="Pfam" id="PF00564">
    <property type="entry name" value="PB1"/>
    <property type="match status" value="1"/>
</dbReference>
<dbReference type="PANTHER" id="PTHR31066">
    <property type="entry name" value="OS05G0427100 PROTEIN-RELATED"/>
    <property type="match status" value="1"/>
</dbReference>
<proteinExistence type="predicted"/>
<feature type="domain" description="PB1" evidence="1">
    <location>
        <begin position="44"/>
        <end position="130"/>
    </location>
</feature>
<comment type="caution">
    <text evidence="2">The sequence shown here is derived from an EMBL/GenBank/DDBJ whole genome shotgun (WGS) entry which is preliminary data.</text>
</comment>
<dbReference type="AlphaFoldDB" id="A0ABD2ZA68"/>
<dbReference type="Gene3D" id="3.10.20.90">
    <property type="entry name" value="Phosphatidylinositol 3-kinase Catalytic Subunit, Chain A, domain 1"/>
    <property type="match status" value="1"/>
</dbReference>
<reference evidence="2 3" key="1">
    <citation type="submission" date="2024-11" db="EMBL/GenBank/DDBJ databases">
        <title>A near-complete genome assembly of Cinchona calisaya.</title>
        <authorList>
            <person name="Lian D.C."/>
            <person name="Zhao X.W."/>
            <person name="Wei L."/>
        </authorList>
    </citation>
    <scope>NUCLEOTIDE SEQUENCE [LARGE SCALE GENOMIC DNA]</scope>
    <source>
        <tissue evidence="2">Nenye</tissue>
    </source>
</reference>
<dbReference type="EMBL" id="JBJUIK010000010">
    <property type="protein sequence ID" value="KAL3515726.1"/>
    <property type="molecule type" value="Genomic_DNA"/>
</dbReference>
<evidence type="ECO:0000313" key="3">
    <source>
        <dbReference type="Proteomes" id="UP001630127"/>
    </source>
</evidence>
<sequence>MSIEGLIMTEDRISCGSAPGSAPGSPKNRVKFLCSHGGKILPRPADGYLKYVGGETRVISVPRDVKFPELMKKLTYLIEDEMVLKYQLVPEDLDALVSVKNDEDLKHMFNEHDQYGSAGTPRLRAFLFPAKPVVVDNHIETHAVEQRYIDAINGIVHASPTSGAKLHHPAALNVYPGASFGISSACSSPRSPESCYTDGTNHESMLQNGHHSNRTHIMQRVQSSPSVYNLTGLHQSNALYPQNYYQRQPLHQGYQQYSSKHPVNDLHKGAGPERLITVRSVGRAEGARYNMDHVPVYYQSASRHVRGGGCCSKCMNVDEYSVGLDRRMDRVNSLSPSPIPLSPRQGHIFKAWDSAIGGES</sequence>
<dbReference type="SMART" id="SM00666">
    <property type="entry name" value="PB1"/>
    <property type="match status" value="1"/>
</dbReference>
<keyword evidence="3" id="KW-1185">Reference proteome</keyword>
<dbReference type="InterPro" id="IPR053198">
    <property type="entry name" value="Gynoecium_Dev_Regulator"/>
</dbReference>
<gene>
    <name evidence="2" type="ORF">ACH5RR_022628</name>
</gene>
<evidence type="ECO:0000259" key="1">
    <source>
        <dbReference type="SMART" id="SM00666"/>
    </source>
</evidence>
<dbReference type="PANTHER" id="PTHR31066:SF47">
    <property type="entry name" value="PB1 DOMAIN-CONTAINING PROTEIN"/>
    <property type="match status" value="1"/>
</dbReference>
<accession>A0ABD2ZA68</accession>
<organism evidence="2 3">
    <name type="scientific">Cinchona calisaya</name>
    <dbReference type="NCBI Taxonomy" id="153742"/>
    <lineage>
        <taxon>Eukaryota</taxon>
        <taxon>Viridiplantae</taxon>
        <taxon>Streptophyta</taxon>
        <taxon>Embryophyta</taxon>
        <taxon>Tracheophyta</taxon>
        <taxon>Spermatophyta</taxon>
        <taxon>Magnoliopsida</taxon>
        <taxon>eudicotyledons</taxon>
        <taxon>Gunneridae</taxon>
        <taxon>Pentapetalae</taxon>
        <taxon>asterids</taxon>
        <taxon>lamiids</taxon>
        <taxon>Gentianales</taxon>
        <taxon>Rubiaceae</taxon>
        <taxon>Cinchonoideae</taxon>
        <taxon>Cinchoneae</taxon>
        <taxon>Cinchona</taxon>
    </lineage>
</organism>
<evidence type="ECO:0000313" key="2">
    <source>
        <dbReference type="EMBL" id="KAL3515726.1"/>
    </source>
</evidence>
<dbReference type="InterPro" id="IPR000270">
    <property type="entry name" value="PB1_dom"/>
</dbReference>
<protein>
    <recommendedName>
        <fullName evidence="1">PB1 domain-containing protein</fullName>
    </recommendedName>
</protein>
<dbReference type="CDD" id="cd06410">
    <property type="entry name" value="PB1_UP2"/>
    <property type="match status" value="1"/>
</dbReference>
<dbReference type="SUPFAM" id="SSF54277">
    <property type="entry name" value="CAD &amp; PB1 domains"/>
    <property type="match status" value="1"/>
</dbReference>
<name>A0ABD2ZA68_9GENT</name>
<dbReference type="Proteomes" id="UP001630127">
    <property type="component" value="Unassembled WGS sequence"/>
</dbReference>